<dbReference type="OrthoDB" id="2735536at2759"/>
<dbReference type="Gene3D" id="3.40.50.720">
    <property type="entry name" value="NAD(P)-binding Rossmann-like Domain"/>
    <property type="match status" value="1"/>
</dbReference>
<evidence type="ECO:0000256" key="3">
    <source>
        <dbReference type="RuleBase" id="RU004475"/>
    </source>
</evidence>
<evidence type="ECO:0000259" key="4">
    <source>
        <dbReference type="Pfam" id="PF01073"/>
    </source>
</evidence>
<dbReference type="InterPro" id="IPR050425">
    <property type="entry name" value="NAD(P)_dehydrat-like"/>
</dbReference>
<dbReference type="AlphaFoldDB" id="A0A9Q1LYG9"/>
<accession>A0A9Q1LYG9</accession>
<keyword evidence="2 3" id="KW-0560">Oxidoreductase</keyword>
<feature type="domain" description="3-beta hydroxysteroid dehydrogenase/isomerase" evidence="4">
    <location>
        <begin position="41"/>
        <end position="161"/>
    </location>
</feature>
<evidence type="ECO:0000256" key="2">
    <source>
        <dbReference type="ARBA" id="ARBA00023002"/>
    </source>
</evidence>
<keyword evidence="6" id="KW-1185">Reference proteome</keyword>
<name>A0A9Q1LYG9_9SOLA</name>
<keyword evidence="1" id="KW-0521">NADP</keyword>
<gene>
    <name evidence="5" type="ORF">K7X08_018864</name>
</gene>
<dbReference type="InterPro" id="IPR002225">
    <property type="entry name" value="3Beta_OHSteriod_DH/Estase"/>
</dbReference>
<protein>
    <recommendedName>
        <fullName evidence="4">3-beta hydroxysteroid dehydrogenase/isomerase domain-containing protein</fullName>
    </recommendedName>
</protein>
<dbReference type="Pfam" id="PF01073">
    <property type="entry name" value="3Beta_HSD"/>
    <property type="match status" value="1"/>
</dbReference>
<dbReference type="SUPFAM" id="SSF51735">
    <property type="entry name" value="NAD(P)-binding Rossmann-fold domains"/>
    <property type="match status" value="1"/>
</dbReference>
<reference evidence="6" key="1">
    <citation type="journal article" date="2023" name="Proc. Natl. Acad. Sci. U.S.A.">
        <title>Genomic and structural basis for evolution of tropane alkaloid biosynthesis.</title>
        <authorList>
            <person name="Wanga Y.-J."/>
            <person name="Taina T."/>
            <person name="Yua J.-Y."/>
            <person name="Lia J."/>
            <person name="Xua B."/>
            <person name="Chenc J."/>
            <person name="D'Auriad J.C."/>
            <person name="Huanga J.-P."/>
            <person name="Huanga S.-X."/>
        </authorList>
    </citation>
    <scope>NUCLEOTIDE SEQUENCE [LARGE SCALE GENOMIC DNA]</scope>
    <source>
        <strain evidence="6">cv. KIB-2019</strain>
    </source>
</reference>
<sequence length="343" mass="38265">MEVAMSITLELPKQMNIDHGMFFASGFSCSLNARDRKIVCVTSGNSYFGSHLIKKLLACGYLVRVIIQNQANLEDMKELMREEMEQLESVVVARMGDLESLCNAFRGCHAVFHTSSFIDPRGISGYTERMAFLEAEAAKNVIEACGRAAYVKRCIFTSSLLACIWKGSDLPNLIDEGSWSDEAFCRENKLWLALAKTRAEKAAWRKAREMKVKLVTLCPGLLMAPSFPNAHLETSLPYLKGGDFMLRQGILATEDVSKVAEAHIYVYEDMVYGACGRYICFGKIVGTLEEAIQLENSLNMHGHLSGDQSPLTVAVDNEFPPRITKSKLSRLLFCASQRRSCKQ</sequence>
<proteinExistence type="inferred from homology"/>
<evidence type="ECO:0000313" key="6">
    <source>
        <dbReference type="Proteomes" id="UP001152561"/>
    </source>
</evidence>
<dbReference type="EMBL" id="JAJAGQ010000013">
    <property type="protein sequence ID" value="KAJ8546281.1"/>
    <property type="molecule type" value="Genomic_DNA"/>
</dbReference>
<dbReference type="PANTHER" id="PTHR10366:SF589">
    <property type="entry name" value="CINNAMOYL-COA REDUCTASE-LIKE SNL6"/>
    <property type="match status" value="1"/>
</dbReference>
<dbReference type="GO" id="GO:0016616">
    <property type="term" value="F:oxidoreductase activity, acting on the CH-OH group of donors, NAD or NADP as acceptor"/>
    <property type="evidence" value="ECO:0007669"/>
    <property type="project" value="InterPro"/>
</dbReference>
<evidence type="ECO:0000313" key="5">
    <source>
        <dbReference type="EMBL" id="KAJ8546281.1"/>
    </source>
</evidence>
<comment type="similarity">
    <text evidence="3">Belongs to the 3-beta-HSD family.</text>
</comment>
<evidence type="ECO:0000256" key="1">
    <source>
        <dbReference type="ARBA" id="ARBA00022857"/>
    </source>
</evidence>
<organism evidence="5 6">
    <name type="scientific">Anisodus acutangulus</name>
    <dbReference type="NCBI Taxonomy" id="402998"/>
    <lineage>
        <taxon>Eukaryota</taxon>
        <taxon>Viridiplantae</taxon>
        <taxon>Streptophyta</taxon>
        <taxon>Embryophyta</taxon>
        <taxon>Tracheophyta</taxon>
        <taxon>Spermatophyta</taxon>
        <taxon>Magnoliopsida</taxon>
        <taxon>eudicotyledons</taxon>
        <taxon>Gunneridae</taxon>
        <taxon>Pentapetalae</taxon>
        <taxon>asterids</taxon>
        <taxon>lamiids</taxon>
        <taxon>Solanales</taxon>
        <taxon>Solanaceae</taxon>
        <taxon>Solanoideae</taxon>
        <taxon>Hyoscyameae</taxon>
        <taxon>Anisodus</taxon>
    </lineage>
</organism>
<dbReference type="PANTHER" id="PTHR10366">
    <property type="entry name" value="NAD DEPENDENT EPIMERASE/DEHYDRATASE"/>
    <property type="match status" value="1"/>
</dbReference>
<dbReference type="InterPro" id="IPR036291">
    <property type="entry name" value="NAD(P)-bd_dom_sf"/>
</dbReference>
<dbReference type="GO" id="GO:0006694">
    <property type="term" value="P:steroid biosynthetic process"/>
    <property type="evidence" value="ECO:0007669"/>
    <property type="project" value="InterPro"/>
</dbReference>
<comment type="caution">
    <text evidence="5">The sequence shown here is derived from an EMBL/GenBank/DDBJ whole genome shotgun (WGS) entry which is preliminary data.</text>
</comment>
<dbReference type="Proteomes" id="UP001152561">
    <property type="component" value="Unassembled WGS sequence"/>
</dbReference>